<dbReference type="SMART" id="SM00209">
    <property type="entry name" value="TSP1"/>
    <property type="match status" value="1"/>
</dbReference>
<evidence type="ECO:0000256" key="10">
    <source>
        <dbReference type="SAM" id="MobiDB-lite"/>
    </source>
</evidence>
<dbReference type="PANTHER" id="PTHR46987">
    <property type="entry name" value="NEUROHYPOPHYSIAL HORMONES, N-TERMINAL DOMAIN CONTAINING PROTEIN"/>
    <property type="match status" value="1"/>
</dbReference>
<evidence type="ECO:0000256" key="5">
    <source>
        <dbReference type="ARBA" id="ARBA00022674"/>
    </source>
</evidence>
<dbReference type="Pfam" id="PF19028">
    <property type="entry name" value="TSP1_spondin"/>
    <property type="match status" value="1"/>
</dbReference>
<dbReference type="AlphaFoldDB" id="A0A8T2K6P4"/>
<accession>A0A8T2K6P4</accession>
<dbReference type="GO" id="GO:0008201">
    <property type="term" value="F:heparin binding"/>
    <property type="evidence" value="ECO:0007669"/>
    <property type="project" value="UniProtKB-KW"/>
</dbReference>
<dbReference type="Gene3D" id="2.10.220.10">
    <property type="entry name" value="Hormone Receptor, Insulin-like Growth Factor Receptor 1, Chain A, domain 2"/>
    <property type="match status" value="1"/>
</dbReference>
<dbReference type="InterPro" id="IPR036383">
    <property type="entry name" value="TSP1_rpt_sf"/>
</dbReference>
<evidence type="ECO:0000256" key="9">
    <source>
        <dbReference type="ARBA" id="ARBA00023180"/>
    </source>
</evidence>
<dbReference type="InterPro" id="IPR044004">
    <property type="entry name" value="TSP1_spondin_dom"/>
</dbReference>
<keyword evidence="6" id="KW-0879">Wnt signaling pathway</keyword>
<evidence type="ECO:0008006" key="16">
    <source>
        <dbReference type="Google" id="ProtNLM"/>
    </source>
</evidence>
<keyword evidence="15" id="KW-1185">Reference proteome</keyword>
<evidence type="ECO:0000256" key="11">
    <source>
        <dbReference type="SAM" id="SignalP"/>
    </source>
</evidence>
<dbReference type="Proteomes" id="UP000812440">
    <property type="component" value="Chromosome 2"/>
</dbReference>
<keyword evidence="8" id="KW-1015">Disulfide bond</keyword>
<dbReference type="InterPro" id="IPR006212">
    <property type="entry name" value="Furin_repeat"/>
</dbReference>
<dbReference type="PANTHER" id="PTHR46987:SF5">
    <property type="entry name" value="R-SPONDIN-1"/>
    <property type="match status" value="1"/>
</dbReference>
<feature type="region of interest" description="Disordered" evidence="10">
    <location>
        <begin position="202"/>
        <end position="251"/>
    </location>
</feature>
<keyword evidence="9" id="KW-0325">Glycoprotein</keyword>
<dbReference type="GO" id="GO:0016055">
    <property type="term" value="P:Wnt signaling pathway"/>
    <property type="evidence" value="ECO:0007669"/>
    <property type="project" value="UniProtKB-KW"/>
</dbReference>
<keyword evidence="5" id="KW-0358">Heparin-binding</keyword>
<dbReference type="OrthoDB" id="10257656at2759"/>
<keyword evidence="7 11" id="KW-0732">Signal</keyword>
<protein>
    <recommendedName>
        <fullName evidence="16">R-spondin 1</fullName>
    </recommendedName>
</protein>
<dbReference type="Gene3D" id="2.20.100.10">
    <property type="entry name" value="Thrombospondin type-1 (TSP1) repeat"/>
    <property type="match status" value="1"/>
</dbReference>
<proteinExistence type="inferred from homology"/>
<evidence type="ECO:0000256" key="6">
    <source>
        <dbReference type="ARBA" id="ARBA00022687"/>
    </source>
</evidence>
<gene>
    <name evidence="14" type="ORF">GDO86_003639</name>
</gene>
<name>A0A8T2K6P4_9PIPI</name>
<dbReference type="InterPro" id="IPR043601">
    <property type="entry name" value="Rspo_Fu-CRD_dom"/>
</dbReference>
<dbReference type="PROSITE" id="PS50092">
    <property type="entry name" value="TSP1"/>
    <property type="match status" value="1"/>
</dbReference>
<dbReference type="SUPFAM" id="SSF57184">
    <property type="entry name" value="Growth factor receptor domain"/>
    <property type="match status" value="1"/>
</dbReference>
<evidence type="ECO:0000256" key="1">
    <source>
        <dbReference type="ARBA" id="ARBA00004613"/>
    </source>
</evidence>
<reference evidence="14" key="1">
    <citation type="thesis" date="2020" institute="ProQuest LLC" country="789 East Eisenhower Parkway, Ann Arbor, MI, USA">
        <title>Comparative Genomics and Chromosome Evolution.</title>
        <authorList>
            <person name="Mudd A.B."/>
        </authorList>
    </citation>
    <scope>NUCLEOTIDE SEQUENCE</scope>
    <source>
        <strain evidence="14">Female2</strain>
        <tissue evidence="14">Blood</tissue>
    </source>
</reference>
<keyword evidence="3" id="KW-0964">Secreted</keyword>
<feature type="chain" id="PRO_5035920887" description="R-spondin 1" evidence="11">
    <location>
        <begin position="20"/>
        <end position="251"/>
    </location>
</feature>
<comment type="similarity">
    <text evidence="2">Belongs to the R-spondin family.</text>
</comment>
<feature type="domain" description="R-spondin Fu-CRD" evidence="12">
    <location>
        <begin position="41"/>
        <end position="140"/>
    </location>
</feature>
<evidence type="ECO:0000259" key="13">
    <source>
        <dbReference type="Pfam" id="PF19028"/>
    </source>
</evidence>
<dbReference type="Pfam" id="PF15913">
    <property type="entry name" value="Furin-like_2"/>
    <property type="match status" value="1"/>
</dbReference>
<evidence type="ECO:0000256" key="2">
    <source>
        <dbReference type="ARBA" id="ARBA00007308"/>
    </source>
</evidence>
<dbReference type="GO" id="GO:0005576">
    <property type="term" value="C:extracellular region"/>
    <property type="evidence" value="ECO:0007669"/>
    <property type="project" value="UniProtKB-SubCell"/>
</dbReference>
<evidence type="ECO:0000256" key="3">
    <source>
        <dbReference type="ARBA" id="ARBA00022525"/>
    </source>
</evidence>
<keyword evidence="4" id="KW-0716">Sensory transduction</keyword>
<feature type="compositionally biased region" description="Polar residues" evidence="10">
    <location>
        <begin position="237"/>
        <end position="251"/>
    </location>
</feature>
<dbReference type="SMART" id="SM00261">
    <property type="entry name" value="FU"/>
    <property type="match status" value="2"/>
</dbReference>
<evidence type="ECO:0000313" key="15">
    <source>
        <dbReference type="Proteomes" id="UP000812440"/>
    </source>
</evidence>
<comment type="caution">
    <text evidence="14">The sequence shown here is derived from an EMBL/GenBank/DDBJ whole genome shotgun (WGS) entry which is preliminary data.</text>
</comment>
<dbReference type="SUPFAM" id="SSF82895">
    <property type="entry name" value="TSP-1 type 1 repeat"/>
    <property type="match status" value="1"/>
</dbReference>
<evidence type="ECO:0000256" key="8">
    <source>
        <dbReference type="ARBA" id="ARBA00023157"/>
    </source>
</evidence>
<sequence>MQFGLFAVLVLILMDIADSNKFVKERRHRRRSTEKSKACPKGCEVCTEFNGCMKCSAKLFILLERTDIRQTGICLQSCPKGYFDERNRDSNSCLKCKINNCETCFSKNFCTKCKEGFYSNKGSCYSCPEGFHAVNGTAECRSSQCEMSEWGAWSQCSRTVKCGKKKGTKERSRMVLKAPLGDPASCPTSIEQRKCTMPKISCEKGEKEKGGNKDTKGQKKQKQKQEEGGNKKRKVQQKVTSMPITPSIPVQ</sequence>
<dbReference type="CDD" id="cd00064">
    <property type="entry name" value="FU"/>
    <property type="match status" value="1"/>
</dbReference>
<dbReference type="InterPro" id="IPR051514">
    <property type="entry name" value="R-spondin"/>
</dbReference>
<dbReference type="InterPro" id="IPR009030">
    <property type="entry name" value="Growth_fac_rcpt_cys_sf"/>
</dbReference>
<evidence type="ECO:0000313" key="14">
    <source>
        <dbReference type="EMBL" id="KAG8451504.1"/>
    </source>
</evidence>
<feature type="compositionally biased region" description="Basic and acidic residues" evidence="10">
    <location>
        <begin position="202"/>
        <end position="230"/>
    </location>
</feature>
<comment type="subcellular location">
    <subcellularLocation>
        <location evidence="1">Secreted</location>
    </subcellularLocation>
</comment>
<feature type="signal peptide" evidence="11">
    <location>
        <begin position="1"/>
        <end position="19"/>
    </location>
</feature>
<dbReference type="InterPro" id="IPR000884">
    <property type="entry name" value="TSP1_rpt"/>
</dbReference>
<dbReference type="EMBL" id="JAACNH010000002">
    <property type="protein sequence ID" value="KAG8451504.1"/>
    <property type="molecule type" value="Genomic_DNA"/>
</dbReference>
<evidence type="ECO:0000256" key="4">
    <source>
        <dbReference type="ARBA" id="ARBA00022606"/>
    </source>
</evidence>
<evidence type="ECO:0000259" key="12">
    <source>
        <dbReference type="Pfam" id="PF15913"/>
    </source>
</evidence>
<evidence type="ECO:0000256" key="7">
    <source>
        <dbReference type="ARBA" id="ARBA00022729"/>
    </source>
</evidence>
<organism evidence="14 15">
    <name type="scientific">Hymenochirus boettgeri</name>
    <name type="common">Congo dwarf clawed frog</name>
    <dbReference type="NCBI Taxonomy" id="247094"/>
    <lineage>
        <taxon>Eukaryota</taxon>
        <taxon>Metazoa</taxon>
        <taxon>Chordata</taxon>
        <taxon>Craniata</taxon>
        <taxon>Vertebrata</taxon>
        <taxon>Euteleostomi</taxon>
        <taxon>Amphibia</taxon>
        <taxon>Batrachia</taxon>
        <taxon>Anura</taxon>
        <taxon>Pipoidea</taxon>
        <taxon>Pipidae</taxon>
        <taxon>Pipinae</taxon>
        <taxon>Hymenochirus</taxon>
    </lineage>
</organism>
<feature type="domain" description="Spondin-like TSP1" evidence="13">
    <location>
        <begin position="145"/>
        <end position="199"/>
    </location>
</feature>